<name>A0A8S1AG00_ARCPL</name>
<evidence type="ECO:0000313" key="4">
    <source>
        <dbReference type="Proteomes" id="UP000494106"/>
    </source>
</evidence>
<sequence>MRGDNRLGLRSGGQRASAARSANAERVSGPHATHHSPLLTASERAAAAARPPLQAHAYEMSPTYISR</sequence>
<keyword evidence="4" id="KW-1185">Reference proteome</keyword>
<evidence type="ECO:0000256" key="1">
    <source>
        <dbReference type="SAM" id="MobiDB-lite"/>
    </source>
</evidence>
<dbReference type="Proteomes" id="UP000494106">
    <property type="component" value="Unassembled WGS sequence"/>
</dbReference>
<evidence type="ECO:0000313" key="3">
    <source>
        <dbReference type="EMBL" id="CAB3252135.1"/>
    </source>
</evidence>
<dbReference type="EMBL" id="CADEBC010000552">
    <property type="protein sequence ID" value="CAB3252135.1"/>
    <property type="molecule type" value="Genomic_DNA"/>
</dbReference>
<evidence type="ECO:0000313" key="5">
    <source>
        <dbReference type="Proteomes" id="UP000494256"/>
    </source>
</evidence>
<comment type="caution">
    <text evidence="2">The sequence shown here is derived from an EMBL/GenBank/DDBJ whole genome shotgun (WGS) entry which is preliminary data.</text>
</comment>
<dbReference type="AlphaFoldDB" id="A0A8S1AG00"/>
<feature type="compositionally biased region" description="Low complexity" evidence="1">
    <location>
        <begin position="8"/>
        <end position="24"/>
    </location>
</feature>
<evidence type="ECO:0000313" key="2">
    <source>
        <dbReference type="EMBL" id="CAB3243758.1"/>
    </source>
</evidence>
<accession>A0A8S1AG00</accession>
<dbReference type="Proteomes" id="UP000494256">
    <property type="component" value="Unassembled WGS sequence"/>
</dbReference>
<dbReference type="EMBL" id="CADEBD010000314">
    <property type="protein sequence ID" value="CAB3243758.1"/>
    <property type="molecule type" value="Genomic_DNA"/>
</dbReference>
<feature type="compositionally biased region" description="Low complexity" evidence="1">
    <location>
        <begin position="37"/>
        <end position="54"/>
    </location>
</feature>
<reference evidence="4 5" key="1">
    <citation type="submission" date="2020-04" db="EMBL/GenBank/DDBJ databases">
        <authorList>
            <person name="Wallbank WR R."/>
            <person name="Pardo Diaz C."/>
            <person name="Kozak K."/>
            <person name="Martin S."/>
            <person name="Jiggins C."/>
            <person name="Moest M."/>
            <person name="Warren A I."/>
            <person name="Byers J.R.P. K."/>
            <person name="Montejo-Kovacevich G."/>
            <person name="Yen C E."/>
        </authorList>
    </citation>
    <scope>NUCLEOTIDE SEQUENCE [LARGE SCALE GENOMIC DNA]</scope>
</reference>
<protein>
    <submittedName>
        <fullName evidence="2">Uncharacterized protein</fullName>
    </submittedName>
</protein>
<proteinExistence type="predicted"/>
<organism evidence="2 5">
    <name type="scientific">Arctia plantaginis</name>
    <name type="common">Wood tiger moth</name>
    <name type="synonym">Phalaena plantaginis</name>
    <dbReference type="NCBI Taxonomy" id="874455"/>
    <lineage>
        <taxon>Eukaryota</taxon>
        <taxon>Metazoa</taxon>
        <taxon>Ecdysozoa</taxon>
        <taxon>Arthropoda</taxon>
        <taxon>Hexapoda</taxon>
        <taxon>Insecta</taxon>
        <taxon>Pterygota</taxon>
        <taxon>Neoptera</taxon>
        <taxon>Endopterygota</taxon>
        <taxon>Lepidoptera</taxon>
        <taxon>Glossata</taxon>
        <taxon>Ditrysia</taxon>
        <taxon>Noctuoidea</taxon>
        <taxon>Erebidae</taxon>
        <taxon>Arctiinae</taxon>
        <taxon>Arctia</taxon>
    </lineage>
</organism>
<gene>
    <name evidence="2" type="ORF">APLA_LOCUS10516</name>
    <name evidence="3" type="ORF">APLA_LOCUS13321</name>
</gene>
<feature type="region of interest" description="Disordered" evidence="1">
    <location>
        <begin position="1"/>
        <end position="54"/>
    </location>
</feature>